<gene>
    <name evidence="1" type="ORF">AQUCO_06000076v1</name>
</gene>
<accession>A0A2G5CDW3</accession>
<dbReference type="Proteomes" id="UP000230069">
    <property type="component" value="Unassembled WGS sequence"/>
</dbReference>
<evidence type="ECO:0000313" key="1">
    <source>
        <dbReference type="EMBL" id="PIA29468.1"/>
    </source>
</evidence>
<sequence>MAVPPSKNKEKKSCLHCGSIYLLRLYSWFKILPAHFLFLHCGRACNHKRYANLLAYISSLTKFLLQ</sequence>
<proteinExistence type="predicted"/>
<dbReference type="EMBL" id="KZ305077">
    <property type="protein sequence ID" value="PIA29468.1"/>
    <property type="molecule type" value="Genomic_DNA"/>
</dbReference>
<protein>
    <submittedName>
        <fullName evidence="1">Uncharacterized protein</fullName>
    </submittedName>
</protein>
<evidence type="ECO:0000313" key="2">
    <source>
        <dbReference type="Proteomes" id="UP000230069"/>
    </source>
</evidence>
<name>A0A2G5CDW3_AQUCA</name>
<reference evidence="1 2" key="1">
    <citation type="submission" date="2017-09" db="EMBL/GenBank/DDBJ databases">
        <title>WGS assembly of Aquilegia coerulea Goldsmith.</title>
        <authorList>
            <person name="Hodges S."/>
            <person name="Kramer E."/>
            <person name="Nordborg M."/>
            <person name="Tomkins J."/>
            <person name="Borevitz J."/>
            <person name="Derieg N."/>
            <person name="Yan J."/>
            <person name="Mihaltcheva S."/>
            <person name="Hayes R.D."/>
            <person name="Rokhsar D."/>
        </authorList>
    </citation>
    <scope>NUCLEOTIDE SEQUENCE [LARGE SCALE GENOMIC DNA]</scope>
    <source>
        <strain evidence="2">cv. Goldsmith</strain>
    </source>
</reference>
<organism evidence="1 2">
    <name type="scientific">Aquilegia coerulea</name>
    <name type="common">Rocky mountain columbine</name>
    <dbReference type="NCBI Taxonomy" id="218851"/>
    <lineage>
        <taxon>Eukaryota</taxon>
        <taxon>Viridiplantae</taxon>
        <taxon>Streptophyta</taxon>
        <taxon>Embryophyta</taxon>
        <taxon>Tracheophyta</taxon>
        <taxon>Spermatophyta</taxon>
        <taxon>Magnoliopsida</taxon>
        <taxon>Ranunculales</taxon>
        <taxon>Ranunculaceae</taxon>
        <taxon>Thalictroideae</taxon>
        <taxon>Aquilegia</taxon>
    </lineage>
</organism>
<dbReference type="AlphaFoldDB" id="A0A2G5CDW3"/>
<keyword evidence="2" id="KW-1185">Reference proteome</keyword>
<dbReference type="InParanoid" id="A0A2G5CDW3"/>